<name>A0A5C3KK67_COPMA</name>
<organism evidence="3 4">
    <name type="scientific">Coprinopsis marcescibilis</name>
    <name type="common">Agaric fungus</name>
    <name type="synonym">Psathyrella marcescibilis</name>
    <dbReference type="NCBI Taxonomy" id="230819"/>
    <lineage>
        <taxon>Eukaryota</taxon>
        <taxon>Fungi</taxon>
        <taxon>Dikarya</taxon>
        <taxon>Basidiomycota</taxon>
        <taxon>Agaricomycotina</taxon>
        <taxon>Agaricomycetes</taxon>
        <taxon>Agaricomycetidae</taxon>
        <taxon>Agaricales</taxon>
        <taxon>Agaricineae</taxon>
        <taxon>Psathyrellaceae</taxon>
        <taxon>Coprinopsis</taxon>
    </lineage>
</organism>
<sequence length="768" mass="86932">MSNEITDSLNPQNGDKSASLEIPASFRPKFPIAEAPSIESTSTNPQTPPQRKNYHPKVSTLQATKKAHTGGYSTNVTETPHTDGCGIVADGKFDVEEQKEMIKNELARHTVCSQDFGFELFKNVASERDIKKYLAKSTLYNNRKREWTSLAEKPITAESQIYTPVLDIFKDVLNWFNRSVDKKSGVVAKLCANTRLAHQEDVPNKQSSSPDFAIMGFGPSFVEEREEADGPTYVSSLASWEGKLDSVMGSVSPHINQVGVYARQIYNHQPNRNFVRSVVISEKRVRLLQYDRSGVKHSEPYDFHKQPTDFIRLVLGLTSEDPKLVGFDDSIRWESAQGSTDSPCGTITTVDKNKNPVTYKIVGKQPSFQRRSLIGRATSTWDVIGPEGEEYLIKDSWRAKGRASEHEFLEAARGVVGVAQLVAFEEICKVSDFRDLQEGESESLIDRTKCRLTLERYGPPIENFRSASQALWALHDAIQAHKELFKAGVLHRDISKNNILLGRPNAEDGWRGVLIDMDMGLWRDPERNPAADFRTGTRMFQSVMVLTSFYDKAPQGLCHDHYDDLESFLYVLCYLTFWYVRADELREEAPSPLRQWDNNDPETSCNSKYKFIMNRSLYGTLEDRVSDYWGEPCKNLIKRFQEIIRYIVEKKEAITERNPLSLETLRNEASKHYADVLQCFKEAIAEVEKAEAEGAANPLTVPVVPSAAVLPAIPRCTLDHRMPISPSPLNPRARSTTSINNKRASEDPLEEEQPVIKSVDRTKDWLHQ</sequence>
<dbReference type="GO" id="GO:0004672">
    <property type="term" value="F:protein kinase activity"/>
    <property type="evidence" value="ECO:0007669"/>
    <property type="project" value="InterPro"/>
</dbReference>
<dbReference type="InterPro" id="IPR011009">
    <property type="entry name" value="Kinase-like_dom_sf"/>
</dbReference>
<proteinExistence type="predicted"/>
<dbReference type="PANTHER" id="PTHR38248:SF2">
    <property type="entry name" value="FUNK1 11"/>
    <property type="match status" value="1"/>
</dbReference>
<dbReference type="PROSITE" id="PS00109">
    <property type="entry name" value="PROTEIN_KINASE_TYR"/>
    <property type="match status" value="1"/>
</dbReference>
<feature type="compositionally biased region" description="Basic and acidic residues" evidence="1">
    <location>
        <begin position="758"/>
        <end position="768"/>
    </location>
</feature>
<evidence type="ECO:0000313" key="4">
    <source>
        <dbReference type="Proteomes" id="UP000307440"/>
    </source>
</evidence>
<dbReference type="InterPro" id="IPR040976">
    <property type="entry name" value="Pkinase_fungal"/>
</dbReference>
<protein>
    <recommendedName>
        <fullName evidence="2">Fungal-type protein kinase domain-containing protein</fullName>
    </recommendedName>
</protein>
<dbReference type="InterPro" id="IPR008266">
    <property type="entry name" value="Tyr_kinase_AS"/>
</dbReference>
<feature type="domain" description="Fungal-type protein kinase" evidence="2">
    <location>
        <begin position="237"/>
        <end position="575"/>
    </location>
</feature>
<evidence type="ECO:0000259" key="2">
    <source>
        <dbReference type="Pfam" id="PF17667"/>
    </source>
</evidence>
<dbReference type="OrthoDB" id="5584477at2759"/>
<feature type="compositionally biased region" description="Polar residues" evidence="1">
    <location>
        <begin position="1"/>
        <end position="16"/>
    </location>
</feature>
<accession>A0A5C3KK67</accession>
<reference evidence="3 4" key="1">
    <citation type="journal article" date="2019" name="Nat. Ecol. Evol.">
        <title>Megaphylogeny resolves global patterns of mushroom evolution.</title>
        <authorList>
            <person name="Varga T."/>
            <person name="Krizsan K."/>
            <person name="Foldi C."/>
            <person name="Dima B."/>
            <person name="Sanchez-Garcia M."/>
            <person name="Sanchez-Ramirez S."/>
            <person name="Szollosi G.J."/>
            <person name="Szarkandi J.G."/>
            <person name="Papp V."/>
            <person name="Albert L."/>
            <person name="Andreopoulos W."/>
            <person name="Angelini C."/>
            <person name="Antonin V."/>
            <person name="Barry K.W."/>
            <person name="Bougher N.L."/>
            <person name="Buchanan P."/>
            <person name="Buyck B."/>
            <person name="Bense V."/>
            <person name="Catcheside P."/>
            <person name="Chovatia M."/>
            <person name="Cooper J."/>
            <person name="Damon W."/>
            <person name="Desjardin D."/>
            <person name="Finy P."/>
            <person name="Geml J."/>
            <person name="Haridas S."/>
            <person name="Hughes K."/>
            <person name="Justo A."/>
            <person name="Karasinski D."/>
            <person name="Kautmanova I."/>
            <person name="Kiss B."/>
            <person name="Kocsube S."/>
            <person name="Kotiranta H."/>
            <person name="LaButti K.M."/>
            <person name="Lechner B.E."/>
            <person name="Liimatainen K."/>
            <person name="Lipzen A."/>
            <person name="Lukacs Z."/>
            <person name="Mihaltcheva S."/>
            <person name="Morgado L.N."/>
            <person name="Niskanen T."/>
            <person name="Noordeloos M.E."/>
            <person name="Ohm R.A."/>
            <person name="Ortiz-Santana B."/>
            <person name="Ovrebo C."/>
            <person name="Racz N."/>
            <person name="Riley R."/>
            <person name="Savchenko A."/>
            <person name="Shiryaev A."/>
            <person name="Soop K."/>
            <person name="Spirin V."/>
            <person name="Szebenyi C."/>
            <person name="Tomsovsky M."/>
            <person name="Tulloss R.E."/>
            <person name="Uehling J."/>
            <person name="Grigoriev I.V."/>
            <person name="Vagvolgyi C."/>
            <person name="Papp T."/>
            <person name="Martin F.M."/>
            <person name="Miettinen O."/>
            <person name="Hibbett D.S."/>
            <person name="Nagy L.G."/>
        </authorList>
    </citation>
    <scope>NUCLEOTIDE SEQUENCE [LARGE SCALE GENOMIC DNA]</scope>
    <source>
        <strain evidence="3 4">CBS 121175</strain>
    </source>
</reference>
<dbReference type="PANTHER" id="PTHR38248">
    <property type="entry name" value="FUNK1 6"/>
    <property type="match status" value="1"/>
</dbReference>
<dbReference type="EMBL" id="ML210306">
    <property type="protein sequence ID" value="TFK20273.1"/>
    <property type="molecule type" value="Genomic_DNA"/>
</dbReference>
<dbReference type="AlphaFoldDB" id="A0A5C3KK67"/>
<dbReference type="STRING" id="230819.A0A5C3KK67"/>
<feature type="region of interest" description="Disordered" evidence="1">
    <location>
        <begin position="721"/>
        <end position="768"/>
    </location>
</feature>
<dbReference type="SUPFAM" id="SSF56112">
    <property type="entry name" value="Protein kinase-like (PK-like)"/>
    <property type="match status" value="1"/>
</dbReference>
<dbReference type="Pfam" id="PF17667">
    <property type="entry name" value="Pkinase_fungal"/>
    <property type="match status" value="1"/>
</dbReference>
<evidence type="ECO:0000256" key="1">
    <source>
        <dbReference type="SAM" id="MobiDB-lite"/>
    </source>
</evidence>
<feature type="region of interest" description="Disordered" evidence="1">
    <location>
        <begin position="1"/>
        <end position="83"/>
    </location>
</feature>
<dbReference type="Proteomes" id="UP000307440">
    <property type="component" value="Unassembled WGS sequence"/>
</dbReference>
<keyword evidence="4" id="KW-1185">Reference proteome</keyword>
<evidence type="ECO:0000313" key="3">
    <source>
        <dbReference type="EMBL" id="TFK20273.1"/>
    </source>
</evidence>
<feature type="compositionally biased region" description="Polar residues" evidence="1">
    <location>
        <begin position="733"/>
        <end position="742"/>
    </location>
</feature>
<dbReference type="Gene3D" id="1.10.510.10">
    <property type="entry name" value="Transferase(Phosphotransferase) domain 1"/>
    <property type="match status" value="1"/>
</dbReference>
<gene>
    <name evidence="3" type="ORF">FA15DRAFT_600059</name>
</gene>